<accession>A0A8H7ZM31</accession>
<evidence type="ECO:0000313" key="9">
    <source>
        <dbReference type="Proteomes" id="UP000673691"/>
    </source>
</evidence>
<dbReference type="AlphaFoldDB" id="A0A8H7ZM31"/>
<dbReference type="EC" id="3.6.4.12" evidence="3"/>
<dbReference type="PANTHER" id="PTHR43788">
    <property type="entry name" value="DNA2/NAM7 HELICASE FAMILY MEMBER"/>
    <property type="match status" value="1"/>
</dbReference>
<dbReference type="GO" id="GO:0005634">
    <property type="term" value="C:nucleus"/>
    <property type="evidence" value="ECO:0007669"/>
    <property type="project" value="UniProtKB-SubCell"/>
</dbReference>
<dbReference type="InterPro" id="IPR050534">
    <property type="entry name" value="Coronavir_polyprotein_1ab"/>
</dbReference>
<protein>
    <recommendedName>
        <fullName evidence="3">DNA helicase</fullName>
        <ecNumber evidence="3">3.6.4.12</ecNumber>
    </recommendedName>
</protein>
<evidence type="ECO:0000259" key="7">
    <source>
        <dbReference type="Pfam" id="PF21138"/>
    </source>
</evidence>
<keyword evidence="5" id="KW-0539">Nucleus</keyword>
<organism evidence="8 9">
    <name type="scientific">Olpidium bornovanus</name>
    <dbReference type="NCBI Taxonomy" id="278681"/>
    <lineage>
        <taxon>Eukaryota</taxon>
        <taxon>Fungi</taxon>
        <taxon>Fungi incertae sedis</taxon>
        <taxon>Olpidiomycota</taxon>
        <taxon>Olpidiomycotina</taxon>
        <taxon>Olpidiomycetes</taxon>
        <taxon>Olpidiales</taxon>
        <taxon>Olpidiaceae</taxon>
        <taxon>Olpidium</taxon>
    </lineage>
</organism>
<feature type="non-terminal residue" evidence="8">
    <location>
        <position position="1"/>
    </location>
</feature>
<dbReference type="InterPro" id="IPR041677">
    <property type="entry name" value="DNA2/NAM7_AAA_11"/>
</dbReference>
<dbReference type="Pfam" id="PF13086">
    <property type="entry name" value="AAA_11"/>
    <property type="match status" value="1"/>
</dbReference>
<gene>
    <name evidence="8" type="ORF">BJ554DRAFT_4848</name>
</gene>
<dbReference type="OrthoDB" id="6513042at2759"/>
<dbReference type="InterPro" id="IPR027417">
    <property type="entry name" value="P-loop_NTPase"/>
</dbReference>
<feature type="domain" description="DNA2/NAM7 helicase helicase" evidence="6">
    <location>
        <begin position="234"/>
        <end position="299"/>
    </location>
</feature>
<name>A0A8H7ZM31_9FUNG</name>
<dbReference type="EMBL" id="JAEFCI010012999">
    <property type="protein sequence ID" value="KAG5455655.1"/>
    <property type="molecule type" value="Genomic_DNA"/>
</dbReference>
<evidence type="ECO:0000256" key="5">
    <source>
        <dbReference type="ARBA" id="ARBA00023242"/>
    </source>
</evidence>
<sequence length="300" mass="32011">AAFLCGAVAGRQPVVRKNGGGPARPPSKGFLTRSRCGMMMAFDAEKFVAEQRTLVAEEHDAEVAQKQALLGGCSQAELQRPLYNVHVTSVRTGFRGKTVVDVEPVLGGRDVFPAHRIRVGDLVAIEPASAHAVKSGKTRKGVAPSTTSIQAGRVTGVVSKVADARLSVVVGADDDISDALSCKCRVLKGALEDLRLRIVQPAKLGPLARVLLRQEKPTICSDGEDNVRFHDLTLNDSQKDAIRFALRADVVALIHGPPGTGKTFTLVELIRQLADRGKRMLVCGPSNVSVGTTIVRDLRS</sequence>
<keyword evidence="9" id="KW-1185">Reference proteome</keyword>
<dbReference type="PANTHER" id="PTHR43788:SF8">
    <property type="entry name" value="DNA-BINDING PROTEIN SMUBP-2"/>
    <property type="match status" value="1"/>
</dbReference>
<evidence type="ECO:0000313" key="8">
    <source>
        <dbReference type="EMBL" id="KAG5455655.1"/>
    </source>
</evidence>
<evidence type="ECO:0000256" key="4">
    <source>
        <dbReference type="ARBA" id="ARBA00022490"/>
    </source>
</evidence>
<evidence type="ECO:0000259" key="6">
    <source>
        <dbReference type="Pfam" id="PF13086"/>
    </source>
</evidence>
<evidence type="ECO:0000256" key="3">
    <source>
        <dbReference type="ARBA" id="ARBA00012551"/>
    </source>
</evidence>
<feature type="domain" description="Helicase SMUBP-2/HCS1 1B" evidence="7">
    <location>
        <begin position="49"/>
        <end position="142"/>
    </location>
</feature>
<evidence type="ECO:0000256" key="2">
    <source>
        <dbReference type="ARBA" id="ARBA00004496"/>
    </source>
</evidence>
<proteinExistence type="predicted"/>
<dbReference type="Gene3D" id="2.40.30.270">
    <property type="match status" value="1"/>
</dbReference>
<comment type="subcellular location">
    <subcellularLocation>
        <location evidence="2">Cytoplasm</location>
    </subcellularLocation>
    <subcellularLocation>
        <location evidence="1">Nucleus</location>
    </subcellularLocation>
</comment>
<dbReference type="InterPro" id="IPR048761">
    <property type="entry name" value="SMUBP-2_HCS1_1B"/>
</dbReference>
<dbReference type="GO" id="GO:0005737">
    <property type="term" value="C:cytoplasm"/>
    <property type="evidence" value="ECO:0007669"/>
    <property type="project" value="UniProtKB-SubCell"/>
</dbReference>
<dbReference type="Pfam" id="PF21138">
    <property type="entry name" value="SMUBP-2_HCS1_1B"/>
    <property type="match status" value="1"/>
</dbReference>
<reference evidence="8 9" key="1">
    <citation type="journal article" name="Sci. Rep.">
        <title>Genome-scale phylogenetic analyses confirm Olpidium as the closest living zoosporic fungus to the non-flagellated, terrestrial fungi.</title>
        <authorList>
            <person name="Chang Y."/>
            <person name="Rochon D."/>
            <person name="Sekimoto S."/>
            <person name="Wang Y."/>
            <person name="Chovatia M."/>
            <person name="Sandor L."/>
            <person name="Salamov A."/>
            <person name="Grigoriev I.V."/>
            <person name="Stajich J.E."/>
            <person name="Spatafora J.W."/>
        </authorList>
    </citation>
    <scope>NUCLEOTIDE SEQUENCE [LARGE SCALE GENOMIC DNA]</scope>
    <source>
        <strain evidence="8">S191</strain>
    </source>
</reference>
<dbReference type="GO" id="GO:0043139">
    <property type="term" value="F:5'-3' DNA helicase activity"/>
    <property type="evidence" value="ECO:0007669"/>
    <property type="project" value="TreeGrafter"/>
</dbReference>
<dbReference type="Gene3D" id="3.40.50.300">
    <property type="entry name" value="P-loop containing nucleotide triphosphate hydrolases"/>
    <property type="match status" value="1"/>
</dbReference>
<dbReference type="GO" id="GO:0003723">
    <property type="term" value="F:RNA binding"/>
    <property type="evidence" value="ECO:0007669"/>
    <property type="project" value="InterPro"/>
</dbReference>
<comment type="caution">
    <text evidence="8">The sequence shown here is derived from an EMBL/GenBank/DDBJ whole genome shotgun (WGS) entry which is preliminary data.</text>
</comment>
<evidence type="ECO:0000256" key="1">
    <source>
        <dbReference type="ARBA" id="ARBA00004123"/>
    </source>
</evidence>
<dbReference type="Proteomes" id="UP000673691">
    <property type="component" value="Unassembled WGS sequence"/>
</dbReference>
<dbReference type="SUPFAM" id="SSF52540">
    <property type="entry name" value="P-loop containing nucleoside triphosphate hydrolases"/>
    <property type="match status" value="1"/>
</dbReference>
<keyword evidence="4" id="KW-0963">Cytoplasm</keyword>